<organism evidence="3 4">
    <name type="scientific">Sphingobium baderi LL03</name>
    <dbReference type="NCBI Taxonomy" id="1114964"/>
    <lineage>
        <taxon>Bacteria</taxon>
        <taxon>Pseudomonadati</taxon>
        <taxon>Pseudomonadota</taxon>
        <taxon>Alphaproteobacteria</taxon>
        <taxon>Sphingomonadales</taxon>
        <taxon>Sphingomonadaceae</taxon>
        <taxon>Sphingobium</taxon>
    </lineage>
</organism>
<dbReference type="PATRIC" id="fig|1114964.3.peg.3527"/>
<dbReference type="Proteomes" id="UP000015524">
    <property type="component" value="Unassembled WGS sequence"/>
</dbReference>
<evidence type="ECO:0000256" key="1">
    <source>
        <dbReference type="ARBA" id="ARBA00006484"/>
    </source>
</evidence>
<keyword evidence="2" id="KW-0560">Oxidoreductase</keyword>
<name>T0G4G2_9SPHN</name>
<dbReference type="Pfam" id="PF13561">
    <property type="entry name" value="adh_short_C2"/>
    <property type="match status" value="1"/>
</dbReference>
<reference evidence="3 4" key="1">
    <citation type="journal article" date="2013" name="Genome Announc.">
        <title>Draft Genome Sequence of a Hexachlorocyclohexane-Degrading Bacterium, Sphingobium baderi Strain LL03T.</title>
        <authorList>
            <person name="Kaur J."/>
            <person name="Verma H."/>
            <person name="Tripathi C."/>
            <person name="Khurana J.P."/>
            <person name="Lal R."/>
        </authorList>
    </citation>
    <scope>NUCLEOTIDE SEQUENCE [LARGE SCALE GENOMIC DNA]</scope>
    <source>
        <strain evidence="3 4">LL03</strain>
    </source>
</reference>
<dbReference type="CDD" id="cd05233">
    <property type="entry name" value="SDR_c"/>
    <property type="match status" value="1"/>
</dbReference>
<keyword evidence="4" id="KW-1185">Reference proteome</keyword>
<proteinExistence type="inferred from homology"/>
<dbReference type="Gene3D" id="3.40.50.720">
    <property type="entry name" value="NAD(P)-binding Rossmann-like Domain"/>
    <property type="match status" value="1"/>
</dbReference>
<dbReference type="PANTHER" id="PTHR24321:SF8">
    <property type="entry name" value="ESTRADIOL 17-BETA-DEHYDROGENASE 8-RELATED"/>
    <property type="match status" value="1"/>
</dbReference>
<dbReference type="SUPFAM" id="SSF51735">
    <property type="entry name" value="NAD(P)-binding Rossmann-fold domains"/>
    <property type="match status" value="1"/>
</dbReference>
<protein>
    <recommendedName>
        <fullName evidence="5">Short-chain dehydrogenase</fullName>
    </recommendedName>
</protein>
<dbReference type="PROSITE" id="PS00061">
    <property type="entry name" value="ADH_SHORT"/>
    <property type="match status" value="1"/>
</dbReference>
<comment type="caution">
    <text evidence="3">The sequence shown here is derived from an EMBL/GenBank/DDBJ whole genome shotgun (WGS) entry which is preliminary data.</text>
</comment>
<evidence type="ECO:0008006" key="5">
    <source>
        <dbReference type="Google" id="ProtNLM"/>
    </source>
</evidence>
<dbReference type="GO" id="GO:0016491">
    <property type="term" value="F:oxidoreductase activity"/>
    <property type="evidence" value="ECO:0007669"/>
    <property type="project" value="UniProtKB-KW"/>
</dbReference>
<dbReference type="EMBL" id="ATIB01000081">
    <property type="protein sequence ID" value="EQA98570.1"/>
    <property type="molecule type" value="Genomic_DNA"/>
</dbReference>
<dbReference type="AlphaFoldDB" id="T0G4G2"/>
<evidence type="ECO:0000313" key="4">
    <source>
        <dbReference type="Proteomes" id="UP000015524"/>
    </source>
</evidence>
<dbReference type="InterPro" id="IPR020904">
    <property type="entry name" value="Sc_DH/Rdtase_CS"/>
</dbReference>
<sequence>MALVAGGTKGIGKSFARQYVDHGGCVIIAARDSGMCAAVADELNEGAADPVAWPQAFDLDDVESIDMLIEKAGQRWGKLDTVFGASFFGAGGTAAATDDEMFAKILRLNIVHYSRLAHRALDLLKQSDLASVIFVGSASGVRPQPNIAAYGIAKLGLMRLGQNLAIEWGPLGVRVNILTPGMTRTPAVMRWLPEDDVARRVADFPIRRMADPDEIAAAGIFLASRAAGYMTGHELICDGGRTLLSGNTGPAFQRPD</sequence>
<dbReference type="eggNOG" id="COG1028">
    <property type="taxonomic scope" value="Bacteria"/>
</dbReference>
<gene>
    <name evidence="3" type="ORF">L485_17960</name>
</gene>
<accession>T0G4G2</accession>
<dbReference type="InterPro" id="IPR002347">
    <property type="entry name" value="SDR_fam"/>
</dbReference>
<evidence type="ECO:0000313" key="3">
    <source>
        <dbReference type="EMBL" id="EQA98570.1"/>
    </source>
</evidence>
<dbReference type="PRINTS" id="PR00081">
    <property type="entry name" value="GDHRDH"/>
</dbReference>
<evidence type="ECO:0000256" key="2">
    <source>
        <dbReference type="ARBA" id="ARBA00023002"/>
    </source>
</evidence>
<dbReference type="InterPro" id="IPR036291">
    <property type="entry name" value="NAD(P)-bd_dom_sf"/>
</dbReference>
<comment type="similarity">
    <text evidence="1">Belongs to the short-chain dehydrogenases/reductases (SDR) family.</text>
</comment>
<dbReference type="PANTHER" id="PTHR24321">
    <property type="entry name" value="DEHYDROGENASES, SHORT CHAIN"/>
    <property type="match status" value="1"/>
</dbReference>